<dbReference type="RefSeq" id="WP_013455598.1">
    <property type="nucleotide sequence ID" value="NC_014759.1"/>
</dbReference>
<sequence>MALDFNPNTGLLEPGEHKVTLKELEENFSFSDKRKQLIGKLKDIINVLKQINCERLYVDGSFATEKFEPGDIDVCWELSTDPIIKTQQLRDLNRIEPLFFLRSDSDRDELKAKYNADIFPANVREGSTGLMFKDFFQKDKDTNSPKGILLIELI</sequence>
<dbReference type="KEGG" id="mtt:Ftrac_3484"/>
<dbReference type="AlphaFoldDB" id="E4TMM2"/>
<proteinExistence type="predicted"/>
<name>E4TMM2_MARTH</name>
<dbReference type="STRING" id="643867.Ftrac_3484"/>
<organism evidence="1 2">
    <name type="scientific">Marivirga tractuosa (strain ATCC 23168 / DSM 4126 / NBRC 15989 / NCIMB 1408 / VKM B-1430 / H-43)</name>
    <name type="common">Microscilla tractuosa</name>
    <name type="synonym">Flexibacter tractuosus</name>
    <dbReference type="NCBI Taxonomy" id="643867"/>
    <lineage>
        <taxon>Bacteria</taxon>
        <taxon>Pseudomonadati</taxon>
        <taxon>Bacteroidota</taxon>
        <taxon>Cytophagia</taxon>
        <taxon>Cytophagales</taxon>
        <taxon>Marivirgaceae</taxon>
        <taxon>Marivirga</taxon>
    </lineage>
</organism>
<protein>
    <submittedName>
        <fullName evidence="1">Uncharacterized protein</fullName>
    </submittedName>
</protein>
<dbReference type="Proteomes" id="UP000008720">
    <property type="component" value="Chromosome"/>
</dbReference>
<gene>
    <name evidence="1" type="ordered locus">Ftrac_3484</name>
</gene>
<evidence type="ECO:0000313" key="2">
    <source>
        <dbReference type="Proteomes" id="UP000008720"/>
    </source>
</evidence>
<dbReference type="OrthoDB" id="2617999at2"/>
<dbReference type="Pfam" id="PF22014">
    <property type="entry name" value="DUF6932"/>
    <property type="match status" value="1"/>
</dbReference>
<reference evidence="1 2" key="1">
    <citation type="journal article" date="2011" name="Stand. Genomic Sci.">
        <title>Complete genome sequence of Marivirga tractuosa type strain (H-43).</title>
        <authorList>
            <person name="Pagani I."/>
            <person name="Chertkov O."/>
            <person name="Lapidus A."/>
            <person name="Lucas S."/>
            <person name="Del Rio T.G."/>
            <person name="Tice H."/>
            <person name="Copeland A."/>
            <person name="Cheng J.F."/>
            <person name="Nolan M."/>
            <person name="Saunders E."/>
            <person name="Pitluck S."/>
            <person name="Held B."/>
            <person name="Goodwin L."/>
            <person name="Liolios K."/>
            <person name="Ovchinikova G."/>
            <person name="Ivanova N."/>
            <person name="Mavromatis K."/>
            <person name="Pati A."/>
            <person name="Chen A."/>
            <person name="Palaniappan K."/>
            <person name="Land M."/>
            <person name="Hauser L."/>
            <person name="Jeffries C.D."/>
            <person name="Detter J.C."/>
            <person name="Han C."/>
            <person name="Tapia R."/>
            <person name="Ngatchou-Djao O.D."/>
            <person name="Rohde M."/>
            <person name="Goker M."/>
            <person name="Spring S."/>
            <person name="Sikorski J."/>
            <person name="Woyke T."/>
            <person name="Bristow J."/>
            <person name="Eisen J.A."/>
            <person name="Markowitz V."/>
            <person name="Hugenholtz P."/>
            <person name="Klenk H.P."/>
            <person name="Kyrpides N.C."/>
        </authorList>
    </citation>
    <scope>NUCLEOTIDE SEQUENCE [LARGE SCALE GENOMIC DNA]</scope>
    <source>
        <strain evidence="2">ATCC 23168 / DSM 4126 / NBRC 15989 / NCIMB 1408 / VKM B-1430 / H-43</strain>
    </source>
</reference>
<keyword evidence="2" id="KW-1185">Reference proteome</keyword>
<dbReference type="HOGENOM" id="CLU_119493_0_0_10"/>
<evidence type="ECO:0000313" key="1">
    <source>
        <dbReference type="EMBL" id="ADR23456.1"/>
    </source>
</evidence>
<dbReference type="eggNOG" id="ENOG5032V0S">
    <property type="taxonomic scope" value="Bacteria"/>
</dbReference>
<accession>E4TMM2</accession>
<dbReference type="EMBL" id="CP002349">
    <property type="protein sequence ID" value="ADR23456.1"/>
    <property type="molecule type" value="Genomic_DNA"/>
</dbReference>
<dbReference type="InterPro" id="IPR053860">
    <property type="entry name" value="DUF6932"/>
</dbReference>